<dbReference type="SUPFAM" id="SSF46785">
    <property type="entry name" value="Winged helix' DNA-binding domain"/>
    <property type="match status" value="1"/>
</dbReference>
<evidence type="ECO:0000259" key="6">
    <source>
        <dbReference type="Pfam" id="PF00891"/>
    </source>
</evidence>
<feature type="compositionally biased region" description="Basic and acidic residues" evidence="5">
    <location>
        <begin position="59"/>
        <end position="68"/>
    </location>
</feature>
<organism evidence="8 9">
    <name type="scientific">Eucalyptus globulus</name>
    <name type="common">Tasmanian blue gum</name>
    <dbReference type="NCBI Taxonomy" id="34317"/>
    <lineage>
        <taxon>Eukaryota</taxon>
        <taxon>Viridiplantae</taxon>
        <taxon>Streptophyta</taxon>
        <taxon>Embryophyta</taxon>
        <taxon>Tracheophyta</taxon>
        <taxon>Spermatophyta</taxon>
        <taxon>Magnoliopsida</taxon>
        <taxon>eudicotyledons</taxon>
        <taxon>Gunneridae</taxon>
        <taxon>Pentapetalae</taxon>
        <taxon>rosids</taxon>
        <taxon>malvids</taxon>
        <taxon>Myrtales</taxon>
        <taxon>Myrtaceae</taxon>
        <taxon>Myrtoideae</taxon>
        <taxon>Eucalypteae</taxon>
        <taxon>Eucalyptus</taxon>
    </lineage>
</organism>
<dbReference type="InterPro" id="IPR016461">
    <property type="entry name" value="COMT-like"/>
</dbReference>
<evidence type="ECO:0000256" key="5">
    <source>
        <dbReference type="SAM" id="MobiDB-lite"/>
    </source>
</evidence>
<dbReference type="PANTHER" id="PTHR11746">
    <property type="entry name" value="O-METHYLTRANSFERASE"/>
    <property type="match status" value="1"/>
</dbReference>
<dbReference type="GO" id="GO:0008171">
    <property type="term" value="F:O-methyltransferase activity"/>
    <property type="evidence" value="ECO:0007669"/>
    <property type="project" value="UniProtKB-ARBA"/>
</dbReference>
<dbReference type="AlphaFoldDB" id="A0ABD3ILT7"/>
<dbReference type="CDD" id="cd02440">
    <property type="entry name" value="AdoMet_MTases"/>
    <property type="match status" value="1"/>
</dbReference>
<feature type="domain" description="O-methyltransferase dimerisation" evidence="7">
    <location>
        <begin position="83"/>
        <end position="176"/>
    </location>
</feature>
<keyword evidence="3" id="KW-0949">S-adenosyl-L-methionine</keyword>
<dbReference type="InterPro" id="IPR036388">
    <property type="entry name" value="WH-like_DNA-bd_sf"/>
</dbReference>
<sequence length="425" mass="47140">MSGRHHHLFFFFLSNAVVSDIRRIITGDTRVMALKPLAPYIPTPLVPSLHASYQNPKPKQAERERMESLDETEATLRGQEHIWKLIHAYADSMALKCAVELRLPDIIHSYGGGPVTLAQIASRIPSPSPGTAYLARIMRLLVRKNIFCANRCQADGGHEGTEILYSLTPSSRWLLQGPGSELSLTPLVLMATHPWMMSPWHCLGDCVRTGDVAFEMAHGHKIWDFASENPEFNRLFNDGMACLSGILVRGIVEVYKDGFKSIGSLVDVGGGVGRTLVEIIKSFPHIQGINFDLPHVIAIAPNHDGVSHVGGDMFETIPQADAIFMKAIMHDWGDEDCIKILKNCRKAIPEKNGKVIIADMVLKPEGNGMFDETGLVLDLVMLVHCSGGKERDELEWKKILEEGGFPRYNIIKTLSLLSIIEAYPM</sequence>
<dbReference type="InterPro" id="IPR012967">
    <property type="entry name" value="COMT_dimerisation"/>
</dbReference>
<keyword evidence="9" id="KW-1185">Reference proteome</keyword>
<dbReference type="Gene3D" id="3.40.50.150">
    <property type="entry name" value="Vaccinia Virus protein VP39"/>
    <property type="match status" value="1"/>
</dbReference>
<proteinExistence type="inferred from homology"/>
<protein>
    <submittedName>
        <fullName evidence="8">Uncharacterized protein</fullName>
    </submittedName>
</protein>
<dbReference type="InterPro" id="IPR001077">
    <property type="entry name" value="COMT_C"/>
</dbReference>
<evidence type="ECO:0000256" key="1">
    <source>
        <dbReference type="ARBA" id="ARBA00022603"/>
    </source>
</evidence>
<evidence type="ECO:0000259" key="7">
    <source>
        <dbReference type="Pfam" id="PF08100"/>
    </source>
</evidence>
<evidence type="ECO:0000313" key="8">
    <source>
        <dbReference type="EMBL" id="KAL3715940.1"/>
    </source>
</evidence>
<comment type="caution">
    <text evidence="8">The sequence shown here is derived from an EMBL/GenBank/DDBJ whole genome shotgun (WGS) entry which is preliminary data.</text>
</comment>
<feature type="region of interest" description="Disordered" evidence="5">
    <location>
        <begin position="49"/>
        <end position="71"/>
    </location>
</feature>
<dbReference type="Proteomes" id="UP001634007">
    <property type="component" value="Unassembled WGS sequence"/>
</dbReference>
<feature type="domain" description="O-methyltransferase C-terminal" evidence="6">
    <location>
        <begin position="200"/>
        <end position="405"/>
    </location>
</feature>
<evidence type="ECO:0000256" key="4">
    <source>
        <dbReference type="ARBA" id="ARBA00038277"/>
    </source>
</evidence>
<dbReference type="EMBL" id="JBJKBG010000011">
    <property type="protein sequence ID" value="KAL3715940.1"/>
    <property type="molecule type" value="Genomic_DNA"/>
</dbReference>
<keyword evidence="1" id="KW-0489">Methyltransferase</keyword>
<gene>
    <name evidence="8" type="ORF">ACJRO7_007662</name>
</gene>
<accession>A0ABD3ILT7</accession>
<reference evidence="8 9" key="1">
    <citation type="submission" date="2024-11" db="EMBL/GenBank/DDBJ databases">
        <title>Chromosome-level genome assembly of Eucalyptus globulus Labill. provides insights into its genome evolution.</title>
        <authorList>
            <person name="Li X."/>
        </authorList>
    </citation>
    <scope>NUCLEOTIDE SEQUENCE [LARGE SCALE GENOMIC DNA]</scope>
    <source>
        <strain evidence="8">CL2024</strain>
        <tissue evidence="8">Fresh tender leaves</tissue>
    </source>
</reference>
<dbReference type="SUPFAM" id="SSF53335">
    <property type="entry name" value="S-adenosyl-L-methionine-dependent methyltransferases"/>
    <property type="match status" value="1"/>
</dbReference>
<dbReference type="InterPro" id="IPR029063">
    <property type="entry name" value="SAM-dependent_MTases_sf"/>
</dbReference>
<dbReference type="PROSITE" id="PS51683">
    <property type="entry name" value="SAM_OMT_II"/>
    <property type="match status" value="1"/>
</dbReference>
<keyword evidence="2" id="KW-0808">Transferase</keyword>
<dbReference type="GO" id="GO:0032259">
    <property type="term" value="P:methylation"/>
    <property type="evidence" value="ECO:0007669"/>
    <property type="project" value="UniProtKB-KW"/>
</dbReference>
<dbReference type="Pfam" id="PF00891">
    <property type="entry name" value="Methyltransf_2"/>
    <property type="match status" value="1"/>
</dbReference>
<dbReference type="FunFam" id="3.40.50.150:FF:000294">
    <property type="entry name" value="O-methyltransferase family protein"/>
    <property type="match status" value="1"/>
</dbReference>
<name>A0ABD3ILT7_EUCGL</name>
<comment type="similarity">
    <text evidence="4">Belongs to the class I-like SAM-binding methyltransferase superfamily. Cation-independent O-methyltransferase family.</text>
</comment>
<dbReference type="InterPro" id="IPR036390">
    <property type="entry name" value="WH_DNA-bd_sf"/>
</dbReference>
<dbReference type="Gene3D" id="1.10.10.10">
    <property type="entry name" value="Winged helix-like DNA-binding domain superfamily/Winged helix DNA-binding domain"/>
    <property type="match status" value="1"/>
</dbReference>
<evidence type="ECO:0000256" key="3">
    <source>
        <dbReference type="ARBA" id="ARBA00022691"/>
    </source>
</evidence>
<evidence type="ECO:0000313" key="9">
    <source>
        <dbReference type="Proteomes" id="UP001634007"/>
    </source>
</evidence>
<dbReference type="Pfam" id="PF08100">
    <property type="entry name" value="Dimerisation"/>
    <property type="match status" value="1"/>
</dbReference>
<evidence type="ECO:0000256" key="2">
    <source>
        <dbReference type="ARBA" id="ARBA00022679"/>
    </source>
</evidence>